<dbReference type="SUPFAM" id="SSF82171">
    <property type="entry name" value="DPP6 N-terminal domain-like"/>
    <property type="match status" value="1"/>
</dbReference>
<evidence type="ECO:0000313" key="2">
    <source>
        <dbReference type="Proteomes" id="UP000325433"/>
    </source>
</evidence>
<evidence type="ECO:0008006" key="3">
    <source>
        <dbReference type="Google" id="ProtNLM"/>
    </source>
</evidence>
<sequence>MTREDTYNVHSEFTLASANSSIVSVDVATGQDRRVEVGGPGIKIFPQYLDYNGTIAYLLKSGTSTEGLYTTAGLFVNTTGTMRSPCWSPDGQQMVYEKTTWVIHTLLEYI</sequence>
<dbReference type="AlphaFoldDB" id="A0A5N6W4W6"/>
<organism evidence="1 2">
    <name type="scientific">Aspergillus transmontanensis</name>
    <dbReference type="NCBI Taxonomy" id="1034304"/>
    <lineage>
        <taxon>Eukaryota</taxon>
        <taxon>Fungi</taxon>
        <taxon>Dikarya</taxon>
        <taxon>Ascomycota</taxon>
        <taxon>Pezizomycotina</taxon>
        <taxon>Eurotiomycetes</taxon>
        <taxon>Eurotiomycetidae</taxon>
        <taxon>Eurotiales</taxon>
        <taxon>Aspergillaceae</taxon>
        <taxon>Aspergillus</taxon>
        <taxon>Aspergillus subgen. Circumdati</taxon>
    </lineage>
</organism>
<proteinExistence type="predicted"/>
<protein>
    <recommendedName>
        <fullName evidence="3">Dipeptidylpeptidase IV N-terminal domain-containing protein</fullName>
    </recommendedName>
</protein>
<reference evidence="2" key="1">
    <citation type="submission" date="2019-04" db="EMBL/GenBank/DDBJ databases">
        <title>Friends and foes A comparative genomics studyof 23 Aspergillus species from section Flavi.</title>
        <authorList>
            <consortium name="DOE Joint Genome Institute"/>
            <person name="Kjaerbolling I."/>
            <person name="Vesth T."/>
            <person name="Frisvad J.C."/>
            <person name="Nybo J.L."/>
            <person name="Theobald S."/>
            <person name="Kildgaard S."/>
            <person name="Isbrandt T."/>
            <person name="Kuo A."/>
            <person name="Sato A."/>
            <person name="Lyhne E.K."/>
            <person name="Kogle M.E."/>
            <person name="Wiebenga A."/>
            <person name="Kun R.S."/>
            <person name="Lubbers R.J."/>
            <person name="Makela M.R."/>
            <person name="Barry K."/>
            <person name="Chovatia M."/>
            <person name="Clum A."/>
            <person name="Daum C."/>
            <person name="Haridas S."/>
            <person name="He G."/>
            <person name="LaButti K."/>
            <person name="Lipzen A."/>
            <person name="Mondo S."/>
            <person name="Riley R."/>
            <person name="Salamov A."/>
            <person name="Simmons B.A."/>
            <person name="Magnuson J.K."/>
            <person name="Henrissat B."/>
            <person name="Mortensen U.H."/>
            <person name="Larsen T.O."/>
            <person name="Devries R.P."/>
            <person name="Grigoriev I.V."/>
            <person name="Machida M."/>
            <person name="Baker S.E."/>
            <person name="Andersen M.R."/>
        </authorList>
    </citation>
    <scope>NUCLEOTIDE SEQUENCE [LARGE SCALE GENOMIC DNA]</scope>
    <source>
        <strain evidence="2">CBS 130015</strain>
    </source>
</reference>
<dbReference type="InterPro" id="IPR011659">
    <property type="entry name" value="WD40"/>
</dbReference>
<name>A0A5N6W4W6_9EURO</name>
<evidence type="ECO:0000313" key="1">
    <source>
        <dbReference type="EMBL" id="KAE8315875.1"/>
    </source>
</evidence>
<keyword evidence="2" id="KW-1185">Reference proteome</keyword>
<dbReference type="Pfam" id="PF07676">
    <property type="entry name" value="PD40"/>
    <property type="match status" value="1"/>
</dbReference>
<gene>
    <name evidence="1" type="ORF">BDV41DRAFT_574257</name>
</gene>
<accession>A0A5N6W4W6</accession>
<dbReference type="EMBL" id="ML738309">
    <property type="protein sequence ID" value="KAE8315875.1"/>
    <property type="molecule type" value="Genomic_DNA"/>
</dbReference>
<dbReference type="Proteomes" id="UP000325433">
    <property type="component" value="Unassembled WGS sequence"/>
</dbReference>